<dbReference type="RefSeq" id="XP_070918296.1">
    <property type="nucleotide sequence ID" value="XM_071062195.1"/>
</dbReference>
<keyword evidence="1" id="KW-0812">Transmembrane</keyword>
<keyword evidence="1" id="KW-0472">Membrane</keyword>
<feature type="transmembrane region" description="Helical" evidence="1">
    <location>
        <begin position="58"/>
        <end position="82"/>
    </location>
</feature>
<keyword evidence="4" id="KW-1185">Reference proteome</keyword>
<protein>
    <recommendedName>
        <fullName evidence="5">Integral membrane protein</fullName>
    </recommendedName>
</protein>
<gene>
    <name evidence="3" type="ORF">MFIFM68171_06775</name>
</gene>
<evidence type="ECO:0000256" key="1">
    <source>
        <dbReference type="SAM" id="Phobius"/>
    </source>
</evidence>
<evidence type="ECO:0000256" key="2">
    <source>
        <dbReference type="SAM" id="SignalP"/>
    </source>
</evidence>
<keyword evidence="1" id="KW-1133">Transmembrane helix</keyword>
<feature type="transmembrane region" description="Helical" evidence="1">
    <location>
        <begin position="94"/>
        <end position="115"/>
    </location>
</feature>
<evidence type="ECO:0008006" key="5">
    <source>
        <dbReference type="Google" id="ProtNLM"/>
    </source>
</evidence>
<proteinExistence type="predicted"/>
<evidence type="ECO:0000313" key="4">
    <source>
        <dbReference type="Proteomes" id="UP001628179"/>
    </source>
</evidence>
<feature type="signal peptide" evidence="2">
    <location>
        <begin position="1"/>
        <end position="21"/>
    </location>
</feature>
<dbReference type="GeneID" id="98177518"/>
<feature type="chain" id="PRO_5047207117" description="Integral membrane protein" evidence="2">
    <location>
        <begin position="22"/>
        <end position="167"/>
    </location>
</feature>
<keyword evidence="2" id="KW-0732">Signal</keyword>
<organism evidence="3 4">
    <name type="scientific">Madurella fahalii</name>
    <dbReference type="NCBI Taxonomy" id="1157608"/>
    <lineage>
        <taxon>Eukaryota</taxon>
        <taxon>Fungi</taxon>
        <taxon>Dikarya</taxon>
        <taxon>Ascomycota</taxon>
        <taxon>Pezizomycotina</taxon>
        <taxon>Sordariomycetes</taxon>
        <taxon>Sordariomycetidae</taxon>
        <taxon>Sordariales</taxon>
        <taxon>Sordariales incertae sedis</taxon>
        <taxon>Madurella</taxon>
    </lineage>
</organism>
<evidence type="ECO:0000313" key="3">
    <source>
        <dbReference type="EMBL" id="GAB1316565.1"/>
    </source>
</evidence>
<dbReference type="EMBL" id="BAAFSV010000003">
    <property type="protein sequence ID" value="GAB1316565.1"/>
    <property type="molecule type" value="Genomic_DNA"/>
</dbReference>
<accession>A0ABQ0GFM0</accession>
<name>A0ABQ0GFM0_9PEZI</name>
<comment type="caution">
    <text evidence="3">The sequence shown here is derived from an EMBL/GenBank/DDBJ whole genome shotgun (WGS) entry which is preliminary data.</text>
</comment>
<sequence>MASRLIFDPIVMLRAAPLVSATCTLLYASDQDFFLGILNRPENRTHSRPLLPSYFNTFFHRGVLFVVGSLAVTTWSSIANLYVCRPALVAKHSLWWYAATAAFSVGHLLFVPVIAPSVKAILDAEKERTDANASLDKWLSINRIRMLTVDFAAWATCVVAVTRTLEA</sequence>
<reference evidence="3 4" key="1">
    <citation type="submission" date="2024-09" db="EMBL/GenBank/DDBJ databases">
        <title>Itraconazole resistance in Madurella fahalii resulting from another homologue of gene encoding cytochrome P450 14-alpha sterol demethylase (CYP51).</title>
        <authorList>
            <person name="Yoshioka I."/>
            <person name="Fahal A.H."/>
            <person name="Kaneko S."/>
            <person name="Yaguchi T."/>
        </authorList>
    </citation>
    <scope>NUCLEOTIDE SEQUENCE [LARGE SCALE GENOMIC DNA]</scope>
    <source>
        <strain evidence="3 4">IFM 68171</strain>
    </source>
</reference>
<dbReference type="Proteomes" id="UP001628179">
    <property type="component" value="Unassembled WGS sequence"/>
</dbReference>